<gene>
    <name evidence="1" type="ORF">HMPREF1064_04962</name>
</gene>
<comment type="caution">
    <text evidence="1">The sequence shown here is derived from an EMBL/GenBank/DDBJ whole genome shotgun (WGS) entry which is preliminary data.</text>
</comment>
<dbReference type="EMBL" id="AGXJ01000097">
    <property type="protein sequence ID" value="EIY25572.1"/>
    <property type="molecule type" value="Genomic_DNA"/>
</dbReference>
<evidence type="ECO:0000313" key="2">
    <source>
        <dbReference type="Proteomes" id="UP000005974"/>
    </source>
</evidence>
<protein>
    <submittedName>
        <fullName evidence="1">Uncharacterized protein</fullName>
    </submittedName>
</protein>
<keyword evidence="2" id="KW-1185">Reference proteome</keyword>
<reference evidence="1 2" key="1">
    <citation type="submission" date="2012-02" db="EMBL/GenBank/DDBJ databases">
        <title>The Genome Sequence of Bacteroides dorei CL02T12C06.</title>
        <authorList>
            <consortium name="The Broad Institute Genome Sequencing Platform"/>
            <person name="Earl A."/>
            <person name="Ward D."/>
            <person name="Feldgarden M."/>
            <person name="Gevers D."/>
            <person name="Zitomersky N.L."/>
            <person name="Coyne M.J."/>
            <person name="Comstock L.E."/>
            <person name="Young S.K."/>
            <person name="Zeng Q."/>
            <person name="Gargeya S."/>
            <person name="Fitzgerald M."/>
            <person name="Haas B."/>
            <person name="Abouelleil A."/>
            <person name="Alvarado L."/>
            <person name="Arachchi H.M."/>
            <person name="Berlin A."/>
            <person name="Chapman S.B."/>
            <person name="Gearin G."/>
            <person name="Goldberg J."/>
            <person name="Griggs A."/>
            <person name="Gujja S."/>
            <person name="Hansen M."/>
            <person name="Heiman D."/>
            <person name="Howarth C."/>
            <person name="Larimer J."/>
            <person name="Lui A."/>
            <person name="MacDonald P.J.P."/>
            <person name="McCowen C."/>
            <person name="Montmayeur A."/>
            <person name="Murphy C."/>
            <person name="Neiman D."/>
            <person name="Pearson M."/>
            <person name="Priest M."/>
            <person name="Roberts A."/>
            <person name="Saif S."/>
            <person name="Shea T."/>
            <person name="Sisk P."/>
            <person name="Stolte C."/>
            <person name="Sykes S."/>
            <person name="Wortman J."/>
            <person name="Nusbaum C."/>
            <person name="Birren B."/>
        </authorList>
    </citation>
    <scope>NUCLEOTIDE SEQUENCE [LARGE SCALE GENOMIC DNA]</scope>
    <source>
        <strain evidence="1 2">CL02T12C06</strain>
    </source>
</reference>
<sequence>MENKEVQALDSEYLLSLMKQANTDKDAAFELGK</sequence>
<accession>I8VJR4</accession>
<dbReference type="HOGENOM" id="CLU_3380478_0_0_10"/>
<dbReference type="Proteomes" id="UP000005974">
    <property type="component" value="Unassembled WGS sequence"/>
</dbReference>
<dbReference type="AlphaFoldDB" id="I8VJR4"/>
<evidence type="ECO:0000313" key="1">
    <source>
        <dbReference type="EMBL" id="EIY25572.1"/>
    </source>
</evidence>
<organism evidence="1 2">
    <name type="scientific">Phocaeicola dorei CL02T12C06</name>
    <dbReference type="NCBI Taxonomy" id="997876"/>
    <lineage>
        <taxon>Bacteria</taxon>
        <taxon>Pseudomonadati</taxon>
        <taxon>Bacteroidota</taxon>
        <taxon>Bacteroidia</taxon>
        <taxon>Bacteroidales</taxon>
        <taxon>Bacteroidaceae</taxon>
        <taxon>Phocaeicola</taxon>
    </lineage>
</organism>
<proteinExistence type="predicted"/>
<name>I8VJR4_9BACT</name>